<keyword evidence="2" id="KW-0547">Nucleotide-binding</keyword>
<evidence type="ECO:0000256" key="6">
    <source>
        <dbReference type="SAM" id="SignalP"/>
    </source>
</evidence>
<keyword evidence="8" id="KW-1185">Reference proteome</keyword>
<dbReference type="STRING" id="1353952.A0A165C5N6"/>
<evidence type="ECO:0000256" key="4">
    <source>
        <dbReference type="ARBA" id="ARBA00023186"/>
    </source>
</evidence>
<dbReference type="OrthoDB" id="3257966at2759"/>
<dbReference type="PANTHER" id="PTHR19375">
    <property type="entry name" value="HEAT SHOCK PROTEIN 70KDA"/>
    <property type="match status" value="1"/>
</dbReference>
<organism evidence="7 8">
    <name type="scientific">Calocera cornea HHB12733</name>
    <dbReference type="NCBI Taxonomy" id="1353952"/>
    <lineage>
        <taxon>Eukaryota</taxon>
        <taxon>Fungi</taxon>
        <taxon>Dikarya</taxon>
        <taxon>Basidiomycota</taxon>
        <taxon>Agaricomycotina</taxon>
        <taxon>Dacrymycetes</taxon>
        <taxon>Dacrymycetales</taxon>
        <taxon>Dacrymycetaceae</taxon>
        <taxon>Calocera</taxon>
    </lineage>
</organism>
<dbReference type="InParanoid" id="A0A165C5N6"/>
<dbReference type="EC" id="3.6.4.10" evidence="1"/>
<keyword evidence="4" id="KW-0143">Chaperone</keyword>
<dbReference type="InterPro" id="IPR043129">
    <property type="entry name" value="ATPase_NBD"/>
</dbReference>
<dbReference type="PROSITE" id="PS00297">
    <property type="entry name" value="HSP70_1"/>
    <property type="match status" value="1"/>
</dbReference>
<protein>
    <recommendedName>
        <fullName evidence="1">non-chaperonin molecular chaperone ATPase</fullName>
        <ecNumber evidence="1">3.6.4.10</ecNumber>
    </recommendedName>
</protein>
<dbReference type="GO" id="GO:0140662">
    <property type="term" value="F:ATP-dependent protein folding chaperone"/>
    <property type="evidence" value="ECO:0007669"/>
    <property type="project" value="InterPro"/>
</dbReference>
<dbReference type="Gene3D" id="3.30.420.40">
    <property type="match status" value="1"/>
</dbReference>
<keyword evidence="7" id="KW-0346">Stress response</keyword>
<gene>
    <name evidence="7" type="ORF">CALCODRAFT_444846</name>
</gene>
<keyword evidence="3" id="KW-0067">ATP-binding</keyword>
<dbReference type="SUPFAM" id="SSF53067">
    <property type="entry name" value="Actin-like ATPase domain"/>
    <property type="match status" value="1"/>
</dbReference>
<accession>A0A165C5N6</accession>
<evidence type="ECO:0000313" key="7">
    <source>
        <dbReference type="EMBL" id="KZT50275.1"/>
    </source>
</evidence>
<sequence length="229" mass="25229">MSRNIFRVLGIDLGTTWCCVAAIDHDNGDAAVEIALQGNRTTPSFIVFTNEKILVGEQAMAAAAFDDKSAANTVFDIKRVIGRRFSDPSSDSSASATRRTPSTLAEDIKLLLYSIVNRDDYPVIQVEYRGEKKEYTPQECSAFLLRKFKIGMCEYYGGPLLGAVVTVPVYFTEAQRGATKGACILAGLNMLQMINELTAAAIAHGLATRCTRLRSRRWHIRCLLDAHSE</sequence>
<evidence type="ECO:0000256" key="2">
    <source>
        <dbReference type="ARBA" id="ARBA00022741"/>
    </source>
</evidence>
<proteinExistence type="predicted"/>
<comment type="catalytic activity">
    <reaction evidence="5">
        <text>ATP + H2O = ADP + phosphate + H(+)</text>
        <dbReference type="Rhea" id="RHEA:13065"/>
        <dbReference type="ChEBI" id="CHEBI:15377"/>
        <dbReference type="ChEBI" id="CHEBI:15378"/>
        <dbReference type="ChEBI" id="CHEBI:30616"/>
        <dbReference type="ChEBI" id="CHEBI:43474"/>
        <dbReference type="ChEBI" id="CHEBI:456216"/>
        <dbReference type="EC" id="3.6.4.10"/>
    </reaction>
</comment>
<dbReference type="Gene3D" id="3.30.30.30">
    <property type="match status" value="1"/>
</dbReference>
<dbReference type="Proteomes" id="UP000076842">
    <property type="component" value="Unassembled WGS sequence"/>
</dbReference>
<keyword evidence="6" id="KW-0732">Signal</keyword>
<dbReference type="FunFam" id="3.30.30.30:FF:000005">
    <property type="entry name" value="Heat shock protein ssb1"/>
    <property type="match status" value="1"/>
</dbReference>
<evidence type="ECO:0000256" key="1">
    <source>
        <dbReference type="ARBA" id="ARBA00012554"/>
    </source>
</evidence>
<dbReference type="GO" id="GO:0005524">
    <property type="term" value="F:ATP binding"/>
    <property type="evidence" value="ECO:0007669"/>
    <property type="project" value="UniProtKB-KW"/>
</dbReference>
<evidence type="ECO:0000313" key="8">
    <source>
        <dbReference type="Proteomes" id="UP000076842"/>
    </source>
</evidence>
<dbReference type="EMBL" id="KV424197">
    <property type="protein sequence ID" value="KZT50275.1"/>
    <property type="molecule type" value="Genomic_DNA"/>
</dbReference>
<evidence type="ECO:0000256" key="5">
    <source>
        <dbReference type="ARBA" id="ARBA00048056"/>
    </source>
</evidence>
<dbReference type="AlphaFoldDB" id="A0A165C5N6"/>
<dbReference type="InterPro" id="IPR013126">
    <property type="entry name" value="Hsp_70_fam"/>
</dbReference>
<name>A0A165C5N6_9BASI</name>
<evidence type="ECO:0000256" key="3">
    <source>
        <dbReference type="ARBA" id="ARBA00022840"/>
    </source>
</evidence>
<feature type="signal peptide" evidence="6">
    <location>
        <begin position="1"/>
        <end position="22"/>
    </location>
</feature>
<reference evidence="7 8" key="1">
    <citation type="journal article" date="2016" name="Mol. Biol. Evol.">
        <title>Comparative Genomics of Early-Diverging Mushroom-Forming Fungi Provides Insights into the Origins of Lignocellulose Decay Capabilities.</title>
        <authorList>
            <person name="Nagy L.G."/>
            <person name="Riley R."/>
            <person name="Tritt A."/>
            <person name="Adam C."/>
            <person name="Daum C."/>
            <person name="Floudas D."/>
            <person name="Sun H."/>
            <person name="Yadav J.S."/>
            <person name="Pangilinan J."/>
            <person name="Larsson K.H."/>
            <person name="Matsuura K."/>
            <person name="Barry K."/>
            <person name="Labutti K."/>
            <person name="Kuo R."/>
            <person name="Ohm R.A."/>
            <person name="Bhattacharya S.S."/>
            <person name="Shirouzu T."/>
            <person name="Yoshinaga Y."/>
            <person name="Martin F.M."/>
            <person name="Grigoriev I.V."/>
            <person name="Hibbett D.S."/>
        </authorList>
    </citation>
    <scope>NUCLEOTIDE SEQUENCE [LARGE SCALE GENOMIC DNA]</scope>
    <source>
        <strain evidence="7 8">HHB12733</strain>
    </source>
</reference>
<dbReference type="InterPro" id="IPR018181">
    <property type="entry name" value="Heat_shock_70_CS"/>
</dbReference>
<feature type="chain" id="PRO_5007855902" description="non-chaperonin molecular chaperone ATPase" evidence="6">
    <location>
        <begin position="23"/>
        <end position="229"/>
    </location>
</feature>
<dbReference type="Pfam" id="PF00012">
    <property type="entry name" value="HSP70"/>
    <property type="match status" value="1"/>
</dbReference>
<dbReference type="PRINTS" id="PR00301">
    <property type="entry name" value="HEATSHOCK70"/>
</dbReference>